<reference evidence="2" key="1">
    <citation type="journal article" date="2019" name="Int. J. Syst. Evol. Microbiol.">
        <title>The Global Catalogue of Microorganisms (GCM) 10K type strain sequencing project: providing services to taxonomists for standard genome sequencing and annotation.</title>
        <authorList>
            <consortium name="The Broad Institute Genomics Platform"/>
            <consortium name="The Broad Institute Genome Sequencing Center for Infectious Disease"/>
            <person name="Wu L."/>
            <person name="Ma J."/>
        </authorList>
    </citation>
    <scope>NUCLEOTIDE SEQUENCE [LARGE SCALE GENOMIC DNA]</scope>
    <source>
        <strain evidence="2">JCM 18959</strain>
    </source>
</reference>
<protein>
    <submittedName>
        <fullName evidence="1">Glycosidase-like protein</fullName>
    </submittedName>
</protein>
<dbReference type="InterPro" id="IPR055151">
    <property type="entry name" value="GH113"/>
</dbReference>
<name>A0ABP9MCW5_9MICO</name>
<dbReference type="RefSeq" id="WP_425563545.1">
    <property type="nucleotide sequence ID" value="NZ_BAABKZ010000002.1"/>
</dbReference>
<sequence length="327" mass="36474">MSVDAAQALEPYVAGMTWGWTGVRGTWATAAASESLRAMSEHGVNWTAIAYAALQDTAQSTEVRFREAPTVTDEEIVWAIREAKALGLEVCLKPVVNVADGTWRAYIGFFDEDVPGEPTWGDWFASYRDFILHAARIAETEGCEMLCIGCEMVRADAREAEWRDLIAAVRAVYSGVVTYNCDKYQENRLAWWDAVDVVTSSGYYPIDRWDAELDRIEKAVAATGKPFFFMEAGCPSRAGSPDRPNDWSLPGAPSGDAQLRYYEAMFAACDARPWVRGFMLWDWPPALYAAEDAAQNDDYCPYGKPAGNFLREAYRLRAGQARMPQQS</sequence>
<gene>
    <name evidence="1" type="ORF">GCM10025760_26500</name>
</gene>
<dbReference type="Proteomes" id="UP001501407">
    <property type="component" value="Unassembled WGS sequence"/>
</dbReference>
<evidence type="ECO:0000313" key="2">
    <source>
        <dbReference type="Proteomes" id="UP001501407"/>
    </source>
</evidence>
<keyword evidence="2" id="KW-1185">Reference proteome</keyword>
<comment type="caution">
    <text evidence="1">The sequence shown here is derived from an EMBL/GenBank/DDBJ whole genome shotgun (WGS) entry which is preliminary data.</text>
</comment>
<dbReference type="SUPFAM" id="SSF51445">
    <property type="entry name" value="(Trans)glycosidases"/>
    <property type="match status" value="1"/>
</dbReference>
<organism evidence="1 2">
    <name type="scientific">Microbacterium yannicii</name>
    <dbReference type="NCBI Taxonomy" id="671622"/>
    <lineage>
        <taxon>Bacteria</taxon>
        <taxon>Bacillati</taxon>
        <taxon>Actinomycetota</taxon>
        <taxon>Actinomycetes</taxon>
        <taxon>Micrococcales</taxon>
        <taxon>Microbacteriaceae</taxon>
        <taxon>Microbacterium</taxon>
    </lineage>
</organism>
<proteinExistence type="predicted"/>
<accession>A0ABP9MCW5</accession>
<dbReference type="InterPro" id="IPR017853">
    <property type="entry name" value="GH"/>
</dbReference>
<dbReference type="EMBL" id="BAABKZ010000002">
    <property type="protein sequence ID" value="GAA5094871.1"/>
    <property type="molecule type" value="Genomic_DNA"/>
</dbReference>
<dbReference type="Pfam" id="PF22612">
    <property type="entry name" value="GH113"/>
    <property type="match status" value="1"/>
</dbReference>
<dbReference type="Gene3D" id="3.20.20.80">
    <property type="entry name" value="Glycosidases"/>
    <property type="match status" value="1"/>
</dbReference>
<evidence type="ECO:0000313" key="1">
    <source>
        <dbReference type="EMBL" id="GAA5094871.1"/>
    </source>
</evidence>